<proteinExistence type="predicted"/>
<sequence>MLTEDGRKKEEGRRKKEEGRRKREEGVFQILRLLRSSERFAVLIEIQNSQLKTTRKPSPIPQFNLPSKTSILLHKLFVRLLQPEPVFLRSDGVLPTAILQSSATDRPVQPDGGT</sequence>
<dbReference type="EMBL" id="SRRZ01000052">
    <property type="protein sequence ID" value="NQE35315.1"/>
    <property type="molecule type" value="Genomic_DNA"/>
</dbReference>
<organism evidence="2 3">
    <name type="scientific">Microcoleus asticus IPMA8</name>
    <dbReference type="NCBI Taxonomy" id="2563858"/>
    <lineage>
        <taxon>Bacteria</taxon>
        <taxon>Bacillati</taxon>
        <taxon>Cyanobacteriota</taxon>
        <taxon>Cyanophyceae</taxon>
        <taxon>Oscillatoriophycideae</taxon>
        <taxon>Oscillatoriales</taxon>
        <taxon>Microcoleaceae</taxon>
        <taxon>Microcoleus</taxon>
        <taxon>Microcoleus asticus</taxon>
    </lineage>
</organism>
<evidence type="ECO:0000313" key="3">
    <source>
        <dbReference type="Proteomes" id="UP000702425"/>
    </source>
</evidence>
<evidence type="ECO:0000256" key="1">
    <source>
        <dbReference type="SAM" id="MobiDB-lite"/>
    </source>
</evidence>
<protein>
    <submittedName>
        <fullName evidence="2">Uncharacterized protein</fullName>
    </submittedName>
</protein>
<keyword evidence="3" id="KW-1185">Reference proteome</keyword>
<evidence type="ECO:0000313" key="2">
    <source>
        <dbReference type="EMBL" id="NQE35315.1"/>
    </source>
</evidence>
<reference evidence="2 3" key="1">
    <citation type="journal article" date="2020" name="Sci. Rep.">
        <title>A novel cyanobacterial geosmin producer, revising GeoA distribution and dispersion patterns in Bacteria.</title>
        <authorList>
            <person name="Churro C."/>
            <person name="Semedo-Aguiar A.P."/>
            <person name="Silva A.D."/>
            <person name="Pereira-Leal J.B."/>
            <person name="Leite R.B."/>
        </authorList>
    </citation>
    <scope>NUCLEOTIDE SEQUENCE [LARGE SCALE GENOMIC DNA]</scope>
    <source>
        <strain evidence="2 3">IPMA8</strain>
    </source>
</reference>
<name>A0ABX2D0Y0_9CYAN</name>
<dbReference type="Proteomes" id="UP000702425">
    <property type="component" value="Unassembled WGS sequence"/>
</dbReference>
<gene>
    <name evidence="2" type="ORF">E5S67_03045</name>
</gene>
<feature type="region of interest" description="Disordered" evidence="1">
    <location>
        <begin position="1"/>
        <end position="23"/>
    </location>
</feature>
<comment type="caution">
    <text evidence="2">The sequence shown here is derived from an EMBL/GenBank/DDBJ whole genome shotgun (WGS) entry which is preliminary data.</text>
</comment>
<accession>A0ABX2D0Y0</accession>